<dbReference type="SMART" id="SM00129">
    <property type="entry name" value="KISc"/>
    <property type="match status" value="1"/>
</dbReference>
<keyword evidence="5" id="KW-0547">Nucleotide-binding</keyword>
<dbReference type="InterPro" id="IPR013568">
    <property type="entry name" value="SEFIR_dom"/>
</dbReference>
<keyword evidence="5" id="KW-0067">ATP-binding</keyword>
<feature type="transmembrane region" description="Helical" evidence="7">
    <location>
        <begin position="104"/>
        <end position="123"/>
    </location>
</feature>
<dbReference type="Proteomes" id="UP000693946">
    <property type="component" value="Linkage Group LG17"/>
</dbReference>
<dbReference type="Pfam" id="PF00001">
    <property type="entry name" value="7tm_1"/>
    <property type="match status" value="1"/>
</dbReference>
<accession>A0AAV6RS40</accession>
<dbReference type="PROSITE" id="PS00237">
    <property type="entry name" value="G_PROTEIN_RECEP_F1_1"/>
    <property type="match status" value="1"/>
</dbReference>
<comment type="subcellular location">
    <subcellularLocation>
        <location evidence="1">Membrane</location>
    </subcellularLocation>
</comment>
<dbReference type="GO" id="GO:0043123">
    <property type="term" value="P:positive regulation of canonical NF-kappaB signal transduction"/>
    <property type="evidence" value="ECO:0007669"/>
    <property type="project" value="TreeGrafter"/>
</dbReference>
<evidence type="ECO:0000256" key="3">
    <source>
        <dbReference type="ARBA" id="ARBA00022989"/>
    </source>
</evidence>
<dbReference type="GO" id="GO:0005524">
    <property type="term" value="F:ATP binding"/>
    <property type="evidence" value="ECO:0007669"/>
    <property type="project" value="UniProtKB-UniRule"/>
</dbReference>
<protein>
    <submittedName>
        <fullName evidence="11">G-protein coupled receptor 139</fullName>
    </submittedName>
</protein>
<reference evidence="11 12" key="1">
    <citation type="journal article" date="2021" name="Sci. Rep.">
        <title>Chromosome anchoring in Senegalese sole (Solea senegalensis) reveals sex-associated markers and genome rearrangements in flatfish.</title>
        <authorList>
            <person name="Guerrero-Cozar I."/>
            <person name="Gomez-Garrido J."/>
            <person name="Berbel C."/>
            <person name="Martinez-Blanch J.F."/>
            <person name="Alioto T."/>
            <person name="Claros M.G."/>
            <person name="Gagnaire P.A."/>
            <person name="Manchado M."/>
        </authorList>
    </citation>
    <scope>NUCLEOTIDE SEQUENCE [LARGE SCALE GENOMIC DNA]</scope>
    <source>
        <strain evidence="11">Sse05_10M</strain>
    </source>
</reference>
<evidence type="ECO:0000259" key="8">
    <source>
        <dbReference type="PROSITE" id="PS50067"/>
    </source>
</evidence>
<dbReference type="EMBL" id="JAGKHQ010000009">
    <property type="protein sequence ID" value="KAG7508165.1"/>
    <property type="molecule type" value="Genomic_DNA"/>
</dbReference>
<evidence type="ECO:0000256" key="1">
    <source>
        <dbReference type="ARBA" id="ARBA00004370"/>
    </source>
</evidence>
<evidence type="ECO:0000256" key="4">
    <source>
        <dbReference type="ARBA" id="ARBA00023136"/>
    </source>
</evidence>
<feature type="region of interest" description="Disordered" evidence="6">
    <location>
        <begin position="619"/>
        <end position="656"/>
    </location>
</feature>
<keyword evidence="3 7" id="KW-1133">Transmembrane helix</keyword>
<comment type="similarity">
    <text evidence="5">Belongs to the TRAFAC class myosin-kinesin ATPase superfamily. Kinesin family.</text>
</comment>
<comment type="caution">
    <text evidence="11">The sequence shown here is derived from an EMBL/GenBank/DDBJ whole genome shotgun (WGS) entry which is preliminary data.</text>
</comment>
<keyword evidence="12" id="KW-1185">Reference proteome</keyword>
<keyword evidence="5" id="KW-0505">Motor protein</keyword>
<feature type="transmembrane region" description="Helical" evidence="7">
    <location>
        <begin position="56"/>
        <end position="84"/>
    </location>
</feature>
<dbReference type="InterPro" id="IPR001752">
    <property type="entry name" value="Kinesin_motor_dom"/>
</dbReference>
<dbReference type="InterPro" id="IPR000276">
    <property type="entry name" value="GPCR_Rhodpsn"/>
</dbReference>
<feature type="binding site" evidence="5">
    <location>
        <begin position="405"/>
        <end position="412"/>
    </location>
    <ligand>
        <name>ATP</name>
        <dbReference type="ChEBI" id="CHEBI:30616"/>
    </ligand>
</feature>
<feature type="compositionally biased region" description="Polar residues" evidence="6">
    <location>
        <begin position="638"/>
        <end position="647"/>
    </location>
</feature>
<dbReference type="Pfam" id="PF08357">
    <property type="entry name" value="SEFIR"/>
    <property type="match status" value="1"/>
</dbReference>
<dbReference type="PROSITE" id="PS51534">
    <property type="entry name" value="SEFIR"/>
    <property type="match status" value="1"/>
</dbReference>
<sequence>MALLQVLACGEMEGAVFVTVQKIYYPLLCIMGIPANLFTFYMICFRKCGMSDTASIYLSCLAIVDSLYVVWVILIDLSLTFWLLQPFWHSHPWCGILGFLQHGSLYSSSWIVVTFTIERYLVLRSTAAKQHFSQAWVTKVTCVAIVLVSHLVSVPLGWINIVSDVNVTVNGEIVTLPRCHYRDEVYATVIVWITMFLSGGVPIVLVIIFNYLIGYHLCRASHLFTKEECRVMQGRCIRGMLRRTILLLGTVSVAFVVLSLPRFVTYAILRTKYNYSSFNRNDYRIPINVAGDLANMLQNLNSTTNFLLYCMVSQRFRRELVQVVTCKDKARELGSVLTHTTMKVFSVVDRKLSPGSRPCVFESARLLRDRVFAADETTNHLYQDIAKPLVVATVEGYNGTIFTDGQTSSGKTFTMIGSDHIPGVIPGQNRFLSSVTVRKAQTASHCNMDSFKGPCPHRSVPVEIDERMTSTSLDLVLPPNCQECSGHTESNSNSQQHYDCEPLIPENQHESRVPSHAAAEPRITHCRQMRAPRPAGVWPYGLREHTPLYESHSMENHSRNWSQDWSQDCSAERLETPLPLMSDIVASQYPVAHMPVHSPNLRQGGSLRPCACCPPKGLRHHHSHNSHHHKRDYPAGPHQQQSWNASALRNAPHVPQEPPRDVMHEVSVNCSFQAGPGSATGEIRKTISLPEECRNVFITYSVDTAEEIFLFTKFLTDQGFKPAIDIFDNPIQRMSITKWMDRYLNDKSVLIIVVISPKYKEDVEGAGDDDHGLHTKYIHNQIQNEFIQQGCLNFRLVPVLFPNATKRHVPTWLQSTRIYRWPRDTQDLLLRLLREERYVFPQRGAELTLTVRPL</sequence>
<dbReference type="AlphaFoldDB" id="A0AAV6RS40"/>
<dbReference type="GO" id="GO:0007018">
    <property type="term" value="P:microtubule-based movement"/>
    <property type="evidence" value="ECO:0007669"/>
    <property type="project" value="InterPro"/>
</dbReference>
<evidence type="ECO:0000259" key="10">
    <source>
        <dbReference type="PROSITE" id="PS51534"/>
    </source>
</evidence>
<organism evidence="11 12">
    <name type="scientific">Solea senegalensis</name>
    <name type="common">Senegalese sole</name>
    <dbReference type="NCBI Taxonomy" id="28829"/>
    <lineage>
        <taxon>Eukaryota</taxon>
        <taxon>Metazoa</taxon>
        <taxon>Chordata</taxon>
        <taxon>Craniata</taxon>
        <taxon>Vertebrata</taxon>
        <taxon>Euteleostomi</taxon>
        <taxon>Actinopterygii</taxon>
        <taxon>Neopterygii</taxon>
        <taxon>Teleostei</taxon>
        <taxon>Neoteleostei</taxon>
        <taxon>Acanthomorphata</taxon>
        <taxon>Carangaria</taxon>
        <taxon>Pleuronectiformes</taxon>
        <taxon>Pleuronectoidei</taxon>
        <taxon>Soleidae</taxon>
        <taxon>Solea</taxon>
    </lineage>
</organism>
<evidence type="ECO:0000256" key="6">
    <source>
        <dbReference type="SAM" id="MobiDB-lite"/>
    </source>
</evidence>
<feature type="domain" description="SEFIR" evidence="10">
    <location>
        <begin position="693"/>
        <end position="830"/>
    </location>
</feature>
<feature type="transmembrane region" description="Helical" evidence="7">
    <location>
        <begin position="245"/>
        <end position="269"/>
    </location>
</feature>
<dbReference type="InterPro" id="IPR017452">
    <property type="entry name" value="GPCR_Rhodpsn_7TM"/>
</dbReference>
<dbReference type="SUPFAM" id="SSF81321">
    <property type="entry name" value="Family A G protein-coupled receptor-like"/>
    <property type="match status" value="1"/>
</dbReference>
<dbReference type="GO" id="GO:0003777">
    <property type="term" value="F:microtubule motor activity"/>
    <property type="evidence" value="ECO:0007669"/>
    <property type="project" value="InterPro"/>
</dbReference>
<dbReference type="InterPro" id="IPR053047">
    <property type="entry name" value="E3_ubiq_ligase_TRAF3IP2"/>
</dbReference>
<feature type="compositionally biased region" description="Basic residues" evidence="6">
    <location>
        <begin position="619"/>
        <end position="631"/>
    </location>
</feature>
<feature type="transmembrane region" description="Helical" evidence="7">
    <location>
        <begin position="24"/>
        <end position="44"/>
    </location>
</feature>
<keyword evidence="11" id="KW-0675">Receptor</keyword>
<dbReference type="CDD" id="cd14978">
    <property type="entry name" value="7tmA_FMRFamide_R-like"/>
    <property type="match status" value="1"/>
</dbReference>
<dbReference type="PANTHER" id="PTHR34257:SF4">
    <property type="entry name" value="ADAPTER PROTEIN CIKS"/>
    <property type="match status" value="1"/>
</dbReference>
<dbReference type="GO" id="GO:0006959">
    <property type="term" value="P:humoral immune response"/>
    <property type="evidence" value="ECO:0007669"/>
    <property type="project" value="TreeGrafter"/>
</dbReference>
<proteinExistence type="inferred from homology"/>
<dbReference type="Pfam" id="PF00225">
    <property type="entry name" value="Kinesin"/>
    <property type="match status" value="1"/>
</dbReference>
<evidence type="ECO:0000256" key="7">
    <source>
        <dbReference type="SAM" id="Phobius"/>
    </source>
</evidence>
<dbReference type="PANTHER" id="PTHR34257">
    <property type="entry name" value="ADAPTER PROTEIN CIKS"/>
    <property type="match status" value="1"/>
</dbReference>
<dbReference type="GO" id="GO:0004930">
    <property type="term" value="F:G protein-coupled receptor activity"/>
    <property type="evidence" value="ECO:0007669"/>
    <property type="project" value="InterPro"/>
</dbReference>
<dbReference type="GO" id="GO:0008017">
    <property type="term" value="F:microtubule binding"/>
    <property type="evidence" value="ECO:0007669"/>
    <property type="project" value="InterPro"/>
</dbReference>
<dbReference type="PROSITE" id="PS50067">
    <property type="entry name" value="KINESIN_MOTOR_2"/>
    <property type="match status" value="1"/>
</dbReference>
<dbReference type="GO" id="GO:0016020">
    <property type="term" value="C:membrane"/>
    <property type="evidence" value="ECO:0007669"/>
    <property type="project" value="UniProtKB-SubCell"/>
</dbReference>
<evidence type="ECO:0000313" key="12">
    <source>
        <dbReference type="Proteomes" id="UP000693946"/>
    </source>
</evidence>
<evidence type="ECO:0000313" key="11">
    <source>
        <dbReference type="EMBL" id="KAG7508165.1"/>
    </source>
</evidence>
<dbReference type="PROSITE" id="PS50262">
    <property type="entry name" value="G_PROTEIN_RECEP_F1_2"/>
    <property type="match status" value="1"/>
</dbReference>
<feature type="domain" description="Kinesin motor" evidence="8">
    <location>
        <begin position="320"/>
        <end position="426"/>
    </location>
</feature>
<evidence type="ECO:0000259" key="9">
    <source>
        <dbReference type="PROSITE" id="PS50262"/>
    </source>
</evidence>
<keyword evidence="4 7" id="KW-0472">Membrane</keyword>
<name>A0AAV6RS40_SOLSE</name>
<feature type="transmembrane region" description="Helical" evidence="7">
    <location>
        <begin position="135"/>
        <end position="159"/>
    </location>
</feature>
<feature type="domain" description="G-protein coupled receptors family 1 profile" evidence="9">
    <location>
        <begin position="35"/>
        <end position="309"/>
    </location>
</feature>
<keyword evidence="2 7" id="KW-0812">Transmembrane</keyword>
<evidence type="ECO:0000256" key="2">
    <source>
        <dbReference type="ARBA" id="ARBA00022692"/>
    </source>
</evidence>
<feature type="transmembrane region" description="Helical" evidence="7">
    <location>
        <begin position="185"/>
        <end position="213"/>
    </location>
</feature>
<evidence type="ECO:0000256" key="5">
    <source>
        <dbReference type="PROSITE-ProRule" id="PRU00283"/>
    </source>
</evidence>
<gene>
    <name evidence="11" type="ORF">JOB18_004747</name>
</gene>